<organism evidence="2 3">
    <name type="scientific">Peptoniphilus lacrimalis</name>
    <dbReference type="NCBI Taxonomy" id="33031"/>
    <lineage>
        <taxon>Bacteria</taxon>
        <taxon>Bacillati</taxon>
        <taxon>Bacillota</taxon>
        <taxon>Tissierellia</taxon>
        <taxon>Tissierellales</taxon>
        <taxon>Peptoniphilaceae</taxon>
        <taxon>Peptoniphilus</taxon>
    </lineage>
</organism>
<dbReference type="InterPro" id="IPR016181">
    <property type="entry name" value="Acyl_CoA_acyltransferase"/>
</dbReference>
<dbReference type="InterPro" id="IPR000182">
    <property type="entry name" value="GNAT_dom"/>
</dbReference>
<dbReference type="InterPro" id="IPR051531">
    <property type="entry name" value="N-acetyltransferase"/>
</dbReference>
<dbReference type="STRING" id="1122949.GCA_000378725_00822"/>
<dbReference type="Proteomes" id="UP000255517">
    <property type="component" value="Unassembled WGS sequence"/>
</dbReference>
<keyword evidence="2" id="KW-0012">Acyltransferase</keyword>
<feature type="domain" description="N-acetyltransferase" evidence="1">
    <location>
        <begin position="9"/>
        <end position="169"/>
    </location>
</feature>
<sequence length="174" mass="20733">MEKLYCQRLILRLPIPDDAYDLYEYGKDDQVTKFLTWDSYKGVKDAEEILKIFSVQDEKVPRFAIYHKEDKKVIGIIEGRIRQTNSKDRCAELGYVLNKNYWSKGYMTEACKEFIKYLFEKKNIHRIEAMADVRNIASQKVMEKCLMTYEGTLRELFFRKGQYVSFKIYSILQA</sequence>
<dbReference type="SUPFAM" id="SSF55729">
    <property type="entry name" value="Acyl-CoA N-acyltransferases (Nat)"/>
    <property type="match status" value="1"/>
</dbReference>
<dbReference type="AlphaFoldDB" id="A0A379C317"/>
<dbReference type="EC" id="2.3.1.-" evidence="2"/>
<gene>
    <name evidence="2" type="primary">ydaF</name>
    <name evidence="2" type="ORF">NCTC13149_00253</name>
</gene>
<evidence type="ECO:0000259" key="1">
    <source>
        <dbReference type="PROSITE" id="PS51186"/>
    </source>
</evidence>
<protein>
    <submittedName>
        <fullName evidence="2">Ribosomal N-acetyltransferase YdaF</fullName>
        <ecNumber evidence="2">2.3.1.-</ecNumber>
    </submittedName>
</protein>
<dbReference type="PANTHER" id="PTHR43792">
    <property type="entry name" value="GNAT FAMILY, PUTATIVE (AFU_ORTHOLOGUE AFUA_3G00765)-RELATED-RELATED"/>
    <property type="match status" value="1"/>
</dbReference>
<dbReference type="RefSeq" id="WP_019034653.1">
    <property type="nucleotide sequence ID" value="NZ_UGSZ01000001.1"/>
</dbReference>
<dbReference type="OrthoDB" id="9785602at2"/>
<proteinExistence type="predicted"/>
<dbReference type="GO" id="GO:0016747">
    <property type="term" value="F:acyltransferase activity, transferring groups other than amino-acyl groups"/>
    <property type="evidence" value="ECO:0007669"/>
    <property type="project" value="InterPro"/>
</dbReference>
<reference evidence="2 3" key="1">
    <citation type="submission" date="2018-06" db="EMBL/GenBank/DDBJ databases">
        <authorList>
            <consortium name="Pathogen Informatics"/>
            <person name="Doyle S."/>
        </authorList>
    </citation>
    <scope>NUCLEOTIDE SEQUENCE [LARGE SCALE GENOMIC DNA]</scope>
    <source>
        <strain evidence="2 3">NCTC13149</strain>
    </source>
</reference>
<dbReference type="EMBL" id="UGSZ01000001">
    <property type="protein sequence ID" value="SUB56481.1"/>
    <property type="molecule type" value="Genomic_DNA"/>
</dbReference>
<name>A0A379C317_9FIRM</name>
<dbReference type="PROSITE" id="PS51186">
    <property type="entry name" value="GNAT"/>
    <property type="match status" value="1"/>
</dbReference>
<keyword evidence="2" id="KW-0808">Transferase</keyword>
<dbReference type="Pfam" id="PF13302">
    <property type="entry name" value="Acetyltransf_3"/>
    <property type="match status" value="1"/>
</dbReference>
<evidence type="ECO:0000313" key="3">
    <source>
        <dbReference type="Proteomes" id="UP000255517"/>
    </source>
</evidence>
<evidence type="ECO:0000313" key="2">
    <source>
        <dbReference type="EMBL" id="SUB56481.1"/>
    </source>
</evidence>
<dbReference type="Gene3D" id="3.40.630.30">
    <property type="match status" value="1"/>
</dbReference>
<accession>A0A379C317</accession>